<comment type="caution">
    <text evidence="2">The sequence shown here is derived from an EMBL/GenBank/DDBJ whole genome shotgun (WGS) entry which is preliminary data.</text>
</comment>
<dbReference type="Pfam" id="PF00651">
    <property type="entry name" value="BTB"/>
    <property type="match status" value="1"/>
</dbReference>
<dbReference type="Gene3D" id="3.30.710.10">
    <property type="entry name" value="Potassium Channel Kv1.1, Chain A"/>
    <property type="match status" value="1"/>
</dbReference>
<protein>
    <recommendedName>
        <fullName evidence="1">BTB domain-containing protein</fullName>
    </recommendedName>
</protein>
<feature type="domain" description="BTB" evidence="1">
    <location>
        <begin position="14"/>
        <end position="78"/>
    </location>
</feature>
<dbReference type="InterPro" id="IPR000210">
    <property type="entry name" value="BTB/POZ_dom"/>
</dbReference>
<reference evidence="2 3" key="1">
    <citation type="submission" date="2019-02" db="EMBL/GenBank/DDBJ databases">
        <title>Genome sequencing of the rare red list fungi Dentipellis fragilis.</title>
        <authorList>
            <person name="Buettner E."/>
            <person name="Kellner H."/>
        </authorList>
    </citation>
    <scope>NUCLEOTIDE SEQUENCE [LARGE SCALE GENOMIC DNA]</scope>
    <source>
        <strain evidence="2 3">DSM 105465</strain>
    </source>
</reference>
<accession>A0A4Y9YUP9</accession>
<dbReference type="Proteomes" id="UP000298327">
    <property type="component" value="Unassembled WGS sequence"/>
</dbReference>
<proteinExistence type="predicted"/>
<dbReference type="CDD" id="cd18186">
    <property type="entry name" value="BTB_POZ_ZBTB_KLHL-like"/>
    <property type="match status" value="1"/>
</dbReference>
<sequence length="291" mass="33714">MAFNPDKDLWLQDGNVILVCDSIAYRVHQSVLSRHSKVFKDMFAVGTPQGEETFQDCVVIRLQDSPVYFRALLKSLYDLRYPSFGTKLRLEMLRGLLLVANKYLFEELRKHTIEHLRLLFLRTLDDLLSTNRKEIVPDDFSGLLLAAQLSVAEIFSNSDGLDRHVSMLARQTCLLFKEKQLKTMDHDICDACIWKNKILTHCILGPNPRCNGFSHEDLHAFEEYYTRRVGGIIQERFFDFVICSVYANMETKTCESCWNNLNAVEMVIREKVWEAIPASCNFKNWDDVDVA</sequence>
<dbReference type="SMART" id="SM00225">
    <property type="entry name" value="BTB"/>
    <property type="match status" value="1"/>
</dbReference>
<dbReference type="STRING" id="205917.A0A4Y9YUP9"/>
<dbReference type="EMBL" id="SEOQ01000260">
    <property type="protein sequence ID" value="TFY66296.1"/>
    <property type="molecule type" value="Genomic_DNA"/>
</dbReference>
<dbReference type="OrthoDB" id="3027208at2759"/>
<dbReference type="PROSITE" id="PS50097">
    <property type="entry name" value="BTB"/>
    <property type="match status" value="1"/>
</dbReference>
<evidence type="ECO:0000313" key="2">
    <source>
        <dbReference type="EMBL" id="TFY66296.1"/>
    </source>
</evidence>
<evidence type="ECO:0000313" key="3">
    <source>
        <dbReference type="Proteomes" id="UP000298327"/>
    </source>
</evidence>
<dbReference type="SUPFAM" id="SSF54695">
    <property type="entry name" value="POZ domain"/>
    <property type="match status" value="1"/>
</dbReference>
<dbReference type="InterPro" id="IPR011333">
    <property type="entry name" value="SKP1/BTB/POZ_sf"/>
</dbReference>
<evidence type="ECO:0000259" key="1">
    <source>
        <dbReference type="PROSITE" id="PS50097"/>
    </source>
</evidence>
<keyword evidence="3" id="KW-1185">Reference proteome</keyword>
<name>A0A4Y9YUP9_9AGAM</name>
<dbReference type="AlphaFoldDB" id="A0A4Y9YUP9"/>
<gene>
    <name evidence="2" type="ORF">EVG20_g4801</name>
</gene>
<organism evidence="2 3">
    <name type="scientific">Dentipellis fragilis</name>
    <dbReference type="NCBI Taxonomy" id="205917"/>
    <lineage>
        <taxon>Eukaryota</taxon>
        <taxon>Fungi</taxon>
        <taxon>Dikarya</taxon>
        <taxon>Basidiomycota</taxon>
        <taxon>Agaricomycotina</taxon>
        <taxon>Agaricomycetes</taxon>
        <taxon>Russulales</taxon>
        <taxon>Hericiaceae</taxon>
        <taxon>Dentipellis</taxon>
    </lineage>
</organism>